<dbReference type="Gene3D" id="3.50.30.80">
    <property type="entry name" value="IlvD/EDD C-terminal domain-like"/>
    <property type="match status" value="1"/>
</dbReference>
<feature type="compositionally biased region" description="Low complexity" evidence="7">
    <location>
        <begin position="910"/>
        <end position="920"/>
    </location>
</feature>
<evidence type="ECO:0000256" key="4">
    <source>
        <dbReference type="ARBA" id="ARBA00022833"/>
    </source>
</evidence>
<dbReference type="PROSITE" id="PS00887">
    <property type="entry name" value="ILVD_EDD_2"/>
    <property type="match status" value="1"/>
</dbReference>
<feature type="compositionally biased region" description="Polar residues" evidence="7">
    <location>
        <begin position="48"/>
        <end position="61"/>
    </location>
</feature>
<accession>A0ABR0CZY0</accession>
<dbReference type="InterPro" id="IPR001841">
    <property type="entry name" value="Znf_RING"/>
</dbReference>
<evidence type="ECO:0000259" key="8">
    <source>
        <dbReference type="PROSITE" id="PS50089"/>
    </source>
</evidence>
<evidence type="ECO:0000256" key="3">
    <source>
        <dbReference type="ARBA" id="ARBA00022771"/>
    </source>
</evidence>
<dbReference type="EMBL" id="JAYDYQ010002534">
    <property type="protein sequence ID" value="KAK4482525.1"/>
    <property type="molecule type" value="Genomic_DNA"/>
</dbReference>
<dbReference type="CDD" id="cd16454">
    <property type="entry name" value="RING-H2_PA-TM-RING"/>
    <property type="match status" value="1"/>
</dbReference>
<dbReference type="PROSITE" id="PS00886">
    <property type="entry name" value="ILVD_EDD_1"/>
    <property type="match status" value="1"/>
</dbReference>
<name>A0ABR0CZY0_9LAMI</name>
<dbReference type="Pfam" id="PF13639">
    <property type="entry name" value="zf-RING_2"/>
    <property type="match status" value="1"/>
</dbReference>
<dbReference type="SUPFAM" id="SSF143975">
    <property type="entry name" value="IlvD/EDD N-terminal domain-like"/>
    <property type="match status" value="1"/>
</dbReference>
<dbReference type="SUPFAM" id="SSF52016">
    <property type="entry name" value="LeuD/IlvD-like"/>
    <property type="match status" value="1"/>
</dbReference>
<dbReference type="PROSITE" id="PS50089">
    <property type="entry name" value="ZF_RING_2"/>
    <property type="match status" value="1"/>
</dbReference>
<evidence type="ECO:0000256" key="1">
    <source>
        <dbReference type="ARBA" id="ARBA00006486"/>
    </source>
</evidence>
<dbReference type="InterPro" id="IPR056740">
    <property type="entry name" value="ILV_EDD_C"/>
</dbReference>
<keyword evidence="3 6" id="KW-0863">Zinc-finger</keyword>
<gene>
    <name evidence="9" type="ORF">RD792_009684</name>
</gene>
<organism evidence="9 10">
    <name type="scientific">Penstemon davidsonii</name>
    <dbReference type="NCBI Taxonomy" id="160366"/>
    <lineage>
        <taxon>Eukaryota</taxon>
        <taxon>Viridiplantae</taxon>
        <taxon>Streptophyta</taxon>
        <taxon>Embryophyta</taxon>
        <taxon>Tracheophyta</taxon>
        <taxon>Spermatophyta</taxon>
        <taxon>Magnoliopsida</taxon>
        <taxon>eudicotyledons</taxon>
        <taxon>Gunneridae</taxon>
        <taxon>Pentapetalae</taxon>
        <taxon>asterids</taxon>
        <taxon>lamiids</taxon>
        <taxon>Lamiales</taxon>
        <taxon>Plantaginaceae</taxon>
        <taxon>Cheloneae</taxon>
        <taxon>Penstemon</taxon>
    </lineage>
</organism>
<feature type="compositionally biased region" description="Polar residues" evidence="7">
    <location>
        <begin position="812"/>
        <end position="821"/>
    </location>
</feature>
<dbReference type="Pfam" id="PF24877">
    <property type="entry name" value="ILV_EDD_C"/>
    <property type="match status" value="1"/>
</dbReference>
<keyword evidence="10" id="KW-1185">Reference proteome</keyword>
<dbReference type="InterPro" id="IPR011016">
    <property type="entry name" value="Znf_RING-CH"/>
</dbReference>
<keyword evidence="2" id="KW-0479">Metal-binding</keyword>
<dbReference type="Proteomes" id="UP001291926">
    <property type="component" value="Unassembled WGS sequence"/>
</dbReference>
<feature type="compositionally biased region" description="Low complexity" evidence="7">
    <location>
        <begin position="38"/>
        <end position="47"/>
    </location>
</feature>
<comment type="caution">
    <text evidence="9">The sequence shown here is derived from an EMBL/GenBank/DDBJ whole genome shotgun (WGS) entry which is preliminary data.</text>
</comment>
<evidence type="ECO:0000256" key="6">
    <source>
        <dbReference type="PROSITE-ProRule" id="PRU00175"/>
    </source>
</evidence>
<protein>
    <recommendedName>
        <fullName evidence="8">RING-type domain-containing protein</fullName>
    </recommendedName>
</protein>
<evidence type="ECO:0000313" key="9">
    <source>
        <dbReference type="EMBL" id="KAK4482525.1"/>
    </source>
</evidence>
<feature type="compositionally biased region" description="Polar residues" evidence="7">
    <location>
        <begin position="990"/>
        <end position="1006"/>
    </location>
</feature>
<dbReference type="InterPro" id="IPR037237">
    <property type="entry name" value="IlvD/EDD_N"/>
</dbReference>
<dbReference type="InterPro" id="IPR013083">
    <property type="entry name" value="Znf_RING/FYVE/PHD"/>
</dbReference>
<feature type="region of interest" description="Disordered" evidence="7">
    <location>
        <begin position="1"/>
        <end position="61"/>
    </location>
</feature>
<dbReference type="SMART" id="SM00184">
    <property type="entry name" value="RING"/>
    <property type="match status" value="1"/>
</dbReference>
<keyword evidence="5" id="KW-0456">Lyase</keyword>
<dbReference type="Gene3D" id="3.30.40.10">
    <property type="entry name" value="Zinc/RING finger domain, C3HC4 (zinc finger)"/>
    <property type="match status" value="1"/>
</dbReference>
<feature type="compositionally biased region" description="Polar residues" evidence="7">
    <location>
        <begin position="15"/>
        <end position="24"/>
    </location>
</feature>
<feature type="region of interest" description="Disordered" evidence="7">
    <location>
        <begin position="973"/>
        <end position="1029"/>
    </location>
</feature>
<feature type="compositionally biased region" description="Polar residues" evidence="7">
    <location>
        <begin position="899"/>
        <end position="909"/>
    </location>
</feature>
<feature type="domain" description="RING-type" evidence="8">
    <location>
        <begin position="1113"/>
        <end position="1154"/>
    </location>
</feature>
<dbReference type="SUPFAM" id="SSF57850">
    <property type="entry name" value="RING/U-box"/>
    <property type="match status" value="1"/>
</dbReference>
<feature type="region of interest" description="Disordered" evidence="7">
    <location>
        <begin position="569"/>
        <end position="716"/>
    </location>
</feature>
<evidence type="ECO:0000256" key="2">
    <source>
        <dbReference type="ARBA" id="ARBA00022723"/>
    </source>
</evidence>
<feature type="region of interest" description="Disordered" evidence="7">
    <location>
        <begin position="797"/>
        <end position="943"/>
    </location>
</feature>
<reference evidence="9 10" key="1">
    <citation type="journal article" date="2023" name="bioRxiv">
        <title>Genome report: Whole genome sequence and annotation of Penstemon davidsonii.</title>
        <authorList>
            <person name="Ostevik K.L."/>
            <person name="Alabady M."/>
            <person name="Zhang M."/>
            <person name="Rausher M.D."/>
        </authorList>
    </citation>
    <scope>NUCLEOTIDE SEQUENCE [LARGE SCALE GENOMIC DNA]</scope>
    <source>
        <strain evidence="9">DNT005</strain>
        <tissue evidence="9">Whole leaf</tissue>
    </source>
</reference>
<keyword evidence="4" id="KW-0862">Zinc</keyword>
<proteinExistence type="inferred from homology"/>
<dbReference type="PANTHER" id="PTHR21000:SF5">
    <property type="entry name" value="DIHYDROXY-ACID DEHYDRATASE, MITOCHONDRIAL"/>
    <property type="match status" value="1"/>
</dbReference>
<dbReference type="SMART" id="SM00744">
    <property type="entry name" value="RINGv"/>
    <property type="match status" value="1"/>
</dbReference>
<evidence type="ECO:0000256" key="5">
    <source>
        <dbReference type="ARBA" id="ARBA00023239"/>
    </source>
</evidence>
<evidence type="ECO:0000313" key="10">
    <source>
        <dbReference type="Proteomes" id="UP001291926"/>
    </source>
</evidence>
<dbReference type="PANTHER" id="PTHR21000">
    <property type="entry name" value="DIHYDROXY-ACID DEHYDRATASE DAD"/>
    <property type="match status" value="1"/>
</dbReference>
<sequence length="1185" mass="129455">MQSSFLLSPPPLPSTVKTHFSQPSLHHKSPPSFTIHASTETPTSTTTKLNKYSSRITEPKSQGGSQAILYGVGLSDDDMSKPQVGISSVWYEGNTCNMHLLKLAEAVKEGVESAGMVGFRFNTIGVSDAISMGTRGMCYSLQSRDLIADSIETVMAAQWYDGNISIPGCDKNMPGTIMAMGRLNRPSIMVYGGTIKPGHFQGHNYDIVSAFQVYGEYVSGSISDADRINVVRNSCPGAGACGGMYTANTMASAIETMGMSLPYSSSTPAEDPLKLDECRLAGKYLLDLIKMDLKPRDIITPKSLRNAMVVVMALGGSTNAVLHLIAIARSVGLQLTLDDFQKVSDAVPFLADLKPSGKYVMEDVHKQIIRPLSNPIKETGHIQILYGNVAPEGSVAKITGKEGLYFSGPALVFEGEESMIAAIAENPENFKGRVVVIRGEGPKGGPGMPEMLTPTSAIMGAGLGKEVALLTDGRFSGGSHGYVVGHICPEAQEGGPIGLIENGDIITIDIEKKVIDVSLTDEELKERRMRWTPPVYKADRGVLYKIMDQMDTDHIVDVPDTPDRLTTRMISESQRNGVKDENHGSYSRNQKLFEGTKNQPMVIDSGSKRLSLRLPKCTSSTSQSLHPKKTKVPTEKNSTCQSHDSFRTQQIKQIERPSYSSNSSVSGNSFSGGVNGSSQAEVRKRSNSSSHGPQKIPTVLGNAGEGTDNTSRVGLGPVAMPRVNRQKKLVRNGCISPNNIAKAKQSSERGIHGCVPIVCNNNNDASVASSAPPVPIDIMELVAEENNSYIRKGKGVITQPCSSKEPDLKTKNLLSRSSVSFNEKAKETNRGEGNNSIEESNRWVSTHNCPRKTNPNLNTSEQACTRPLRQSESNNPRVRSRPLNGHPSTSRTNVKRQKQGSNMSTFGECSTSTSRSTSTSVNNLQPVIEVDEFSPEWRPNAPDEDVRARQVEADELLARELQEQLYSEVPVHGAEERGSLRSNVHRQSRYRSTSNFPRRGSQTRASNMGRMTRQRSRFPGQPRTLLPSRGRASLFPANMDVDLRMQLLEAFEALGDIEVAPGILQTHRDFNENDYEMLLALDENNGQHGGASIHRINGLPQSTVQNDNFDEACAICLDTPTIGDTIRHLPCLHKFHKDCIDPWLRRKTSCPVCKSSFYVMELDAFLRVNVYSLIDCRGGNMGHDP</sequence>
<dbReference type="InterPro" id="IPR050165">
    <property type="entry name" value="DHAD_IlvD/Edd"/>
</dbReference>
<dbReference type="InterPro" id="IPR020558">
    <property type="entry name" value="DiOHA_6PGluconate_deHydtase_CS"/>
</dbReference>
<comment type="similarity">
    <text evidence="1">Belongs to the IlvD/Edd family.</text>
</comment>
<dbReference type="Pfam" id="PF00920">
    <property type="entry name" value="ILVD_EDD_N"/>
    <property type="match status" value="1"/>
</dbReference>
<feature type="compositionally biased region" description="Polar residues" evidence="7">
    <location>
        <begin position="635"/>
        <end position="652"/>
    </location>
</feature>
<feature type="compositionally biased region" description="Polar residues" evidence="7">
    <location>
        <begin position="831"/>
        <end position="877"/>
    </location>
</feature>
<feature type="compositionally biased region" description="Low complexity" evidence="7">
    <location>
        <begin position="658"/>
        <end position="678"/>
    </location>
</feature>
<dbReference type="InterPro" id="IPR000581">
    <property type="entry name" value="ILV_EDD_N"/>
</dbReference>
<dbReference type="InterPro" id="IPR042096">
    <property type="entry name" value="Dihydro-acid_dehy_C"/>
</dbReference>
<evidence type="ECO:0000256" key="7">
    <source>
        <dbReference type="SAM" id="MobiDB-lite"/>
    </source>
</evidence>